<dbReference type="InterPro" id="IPR036388">
    <property type="entry name" value="WH-like_DNA-bd_sf"/>
</dbReference>
<dbReference type="GO" id="GO:0032993">
    <property type="term" value="C:protein-DNA complex"/>
    <property type="evidence" value="ECO:0007669"/>
    <property type="project" value="TreeGrafter"/>
</dbReference>
<feature type="domain" description="HTH lysR-type" evidence="5">
    <location>
        <begin position="1"/>
        <end position="58"/>
    </location>
</feature>
<dbReference type="PANTHER" id="PTHR30346">
    <property type="entry name" value="TRANSCRIPTIONAL DUAL REGULATOR HCAR-RELATED"/>
    <property type="match status" value="1"/>
</dbReference>
<evidence type="ECO:0000256" key="4">
    <source>
        <dbReference type="ARBA" id="ARBA00023163"/>
    </source>
</evidence>
<dbReference type="PROSITE" id="PS50931">
    <property type="entry name" value="HTH_LYSR"/>
    <property type="match status" value="1"/>
</dbReference>
<dbReference type="CDD" id="cd08414">
    <property type="entry name" value="PBP2_LTTR_aromatics_like"/>
    <property type="match status" value="1"/>
</dbReference>
<dbReference type="InterPro" id="IPR000847">
    <property type="entry name" value="LysR_HTH_N"/>
</dbReference>
<dbReference type="SUPFAM" id="SSF46785">
    <property type="entry name" value="Winged helix' DNA-binding domain"/>
    <property type="match status" value="1"/>
</dbReference>
<evidence type="ECO:0000256" key="3">
    <source>
        <dbReference type="ARBA" id="ARBA00023125"/>
    </source>
</evidence>
<dbReference type="PRINTS" id="PR00039">
    <property type="entry name" value="HTHLYSR"/>
</dbReference>
<evidence type="ECO:0000259" key="5">
    <source>
        <dbReference type="PROSITE" id="PS50931"/>
    </source>
</evidence>
<accession>A0A1K0JJY9</accession>
<keyword evidence="3" id="KW-0238">DNA-binding</keyword>
<reference evidence="6" key="1">
    <citation type="submission" date="2016-09" db="EMBL/GenBank/DDBJ databases">
        <authorList>
            <person name="Capua I."/>
            <person name="De Benedictis P."/>
            <person name="Joannis T."/>
            <person name="Lombin L.H."/>
            <person name="Cattoli G."/>
        </authorList>
    </citation>
    <scope>NUCLEOTIDE SEQUENCE</scope>
    <source>
        <strain evidence="6">B9</strain>
    </source>
</reference>
<dbReference type="SUPFAM" id="SSF53850">
    <property type="entry name" value="Periplasmic binding protein-like II"/>
    <property type="match status" value="1"/>
</dbReference>
<evidence type="ECO:0000256" key="2">
    <source>
        <dbReference type="ARBA" id="ARBA00023015"/>
    </source>
</evidence>
<dbReference type="InterPro" id="IPR005119">
    <property type="entry name" value="LysR_subst-bd"/>
</dbReference>
<dbReference type="GO" id="GO:0003677">
    <property type="term" value="F:DNA binding"/>
    <property type="evidence" value="ECO:0007669"/>
    <property type="project" value="UniProtKB-KW"/>
</dbReference>
<dbReference type="PANTHER" id="PTHR30346:SF28">
    <property type="entry name" value="HTH-TYPE TRANSCRIPTIONAL REGULATOR CYNR"/>
    <property type="match status" value="1"/>
</dbReference>
<evidence type="ECO:0000313" key="6">
    <source>
        <dbReference type="EMBL" id="SCU95999.1"/>
    </source>
</evidence>
<dbReference type="RefSeq" id="WP_340529748.1">
    <property type="nucleotide sequence ID" value="NZ_FMSH01000486.1"/>
</dbReference>
<organism evidence="6">
    <name type="scientific">Cupriavidus necator</name>
    <name type="common">Alcaligenes eutrophus</name>
    <name type="synonym">Ralstonia eutropha</name>
    <dbReference type="NCBI Taxonomy" id="106590"/>
    <lineage>
        <taxon>Bacteria</taxon>
        <taxon>Pseudomonadati</taxon>
        <taxon>Pseudomonadota</taxon>
        <taxon>Betaproteobacteria</taxon>
        <taxon>Burkholderiales</taxon>
        <taxon>Burkholderiaceae</taxon>
        <taxon>Cupriavidus</taxon>
    </lineage>
</organism>
<dbReference type="FunFam" id="1.10.10.10:FF:000001">
    <property type="entry name" value="LysR family transcriptional regulator"/>
    <property type="match status" value="1"/>
</dbReference>
<dbReference type="Gene3D" id="3.40.190.10">
    <property type="entry name" value="Periplasmic binding protein-like II"/>
    <property type="match status" value="2"/>
</dbReference>
<dbReference type="InterPro" id="IPR036390">
    <property type="entry name" value="WH_DNA-bd_sf"/>
</dbReference>
<evidence type="ECO:0000256" key="1">
    <source>
        <dbReference type="ARBA" id="ARBA00009437"/>
    </source>
</evidence>
<sequence length="313" mass="33941">MDLRQIKQALVLSETLNFHRAAERLHMAQPPLSTAIRKLEEELGVVLFERLPSGLRLTPVGETVLCQMRNTLFFADEIRRAASEGERGEQGKLRVGFVGSAVYSLMPRLIRGFRLQYPRVDLVIEESTTVDLLRRLEEHSLDVALVRYPILERSSANVLLWQPDPMVLAVSADSPLAGRDTVDLPELGATPFILYSRTFVPAMYAMTMMAFHEAGIQPPVAQEAVQVPSILALVESGLGVALVPATAARQAGDGVRLIPLTGMPARLNLGIALVTLPETVNATTRNFVAIARQVMPQPPAGPDTEGPGSAGPG</sequence>
<name>A0A1K0JJY9_CUPNE</name>
<keyword evidence="2" id="KW-0805">Transcription regulation</keyword>
<dbReference type="Pfam" id="PF03466">
    <property type="entry name" value="LysR_substrate"/>
    <property type="match status" value="1"/>
</dbReference>
<protein>
    <submittedName>
        <fullName evidence="6">Regulatory protein, LysR:LysR, substrate-binding protein</fullName>
    </submittedName>
</protein>
<dbReference type="Gene3D" id="1.10.10.10">
    <property type="entry name" value="Winged helix-like DNA-binding domain superfamily/Winged helix DNA-binding domain"/>
    <property type="match status" value="1"/>
</dbReference>
<comment type="similarity">
    <text evidence="1">Belongs to the LysR transcriptional regulatory family.</text>
</comment>
<dbReference type="EMBL" id="FMSH01000486">
    <property type="protein sequence ID" value="SCU95999.1"/>
    <property type="molecule type" value="Genomic_DNA"/>
</dbReference>
<dbReference type="Pfam" id="PF00126">
    <property type="entry name" value="HTH_1"/>
    <property type="match status" value="1"/>
</dbReference>
<dbReference type="GO" id="GO:0003700">
    <property type="term" value="F:DNA-binding transcription factor activity"/>
    <property type="evidence" value="ECO:0007669"/>
    <property type="project" value="InterPro"/>
</dbReference>
<proteinExistence type="inferred from homology"/>
<gene>
    <name evidence="6" type="ORF">CNECB9_5360017</name>
</gene>
<keyword evidence="4" id="KW-0804">Transcription</keyword>
<dbReference type="AlphaFoldDB" id="A0A1K0JJY9"/>